<evidence type="ECO:0000313" key="3">
    <source>
        <dbReference type="Proteomes" id="UP000236311"/>
    </source>
</evidence>
<dbReference type="Proteomes" id="UP000236311">
    <property type="component" value="Unassembled WGS sequence"/>
</dbReference>
<keyword evidence="1" id="KW-1133">Transmembrane helix</keyword>
<dbReference type="EMBL" id="OFSM01000020">
    <property type="protein sequence ID" value="SOY30933.1"/>
    <property type="molecule type" value="Genomic_DNA"/>
</dbReference>
<dbReference type="AlphaFoldDB" id="A0A2K4ZKC5"/>
<dbReference type="RefSeq" id="WP_103240943.1">
    <property type="nucleotide sequence ID" value="NZ_JANJZD010000020.1"/>
</dbReference>
<evidence type="ECO:0000256" key="1">
    <source>
        <dbReference type="SAM" id="Phobius"/>
    </source>
</evidence>
<gene>
    <name evidence="2" type="ORF">AMURIS_03667</name>
</gene>
<name>A0A2K4ZKC5_9FIRM</name>
<keyword evidence="1" id="KW-0472">Membrane</keyword>
<sequence length="186" mass="20893">MKNLMTEQNVLKKLGINDFGQLKRENCMHFASILDKMDPEVAQKALEQFPEFAKISKEILCEYRDIIDRGILSNDASMKAVYDAYNSIMVSLQKELDKDCLTFEEKKYILEKMEEIADKIEKKDTENKKWIAGIGIVAGVICCGVVAVLAGLLGGDTSVKTKDLSDYDPDPDPAPEYLPYVDLDSV</sequence>
<feature type="transmembrane region" description="Helical" evidence="1">
    <location>
        <begin position="130"/>
        <end position="153"/>
    </location>
</feature>
<accession>A0A2K4ZKC5</accession>
<dbReference type="OrthoDB" id="2048817at2"/>
<proteinExistence type="predicted"/>
<reference evidence="2 3" key="1">
    <citation type="submission" date="2018-01" db="EMBL/GenBank/DDBJ databases">
        <authorList>
            <person name="Gaut B.S."/>
            <person name="Morton B.R."/>
            <person name="Clegg M.T."/>
            <person name="Duvall M.R."/>
        </authorList>
    </citation>
    <scope>NUCLEOTIDE SEQUENCE [LARGE SCALE GENOMIC DNA]</scope>
    <source>
        <strain evidence="2">GP69</strain>
    </source>
</reference>
<keyword evidence="3" id="KW-1185">Reference proteome</keyword>
<organism evidence="2 3">
    <name type="scientific">Acetatifactor muris</name>
    <dbReference type="NCBI Taxonomy" id="879566"/>
    <lineage>
        <taxon>Bacteria</taxon>
        <taxon>Bacillati</taxon>
        <taxon>Bacillota</taxon>
        <taxon>Clostridia</taxon>
        <taxon>Lachnospirales</taxon>
        <taxon>Lachnospiraceae</taxon>
        <taxon>Acetatifactor</taxon>
    </lineage>
</organism>
<keyword evidence="1" id="KW-0812">Transmembrane</keyword>
<evidence type="ECO:0000313" key="2">
    <source>
        <dbReference type="EMBL" id="SOY30933.1"/>
    </source>
</evidence>
<protein>
    <submittedName>
        <fullName evidence="2">Uncharacterized protein</fullName>
    </submittedName>
</protein>